<keyword evidence="8" id="KW-1185">Reference proteome</keyword>
<keyword evidence="1" id="KW-0677">Repeat</keyword>
<evidence type="ECO:0000256" key="1">
    <source>
        <dbReference type="ARBA" id="ARBA00022737"/>
    </source>
</evidence>
<evidence type="ECO:0000256" key="3">
    <source>
        <dbReference type="ARBA" id="ARBA00023180"/>
    </source>
</evidence>
<feature type="signal peptide" evidence="5">
    <location>
        <begin position="1"/>
        <end position="20"/>
    </location>
</feature>
<sequence length="641" mass="69605">MHWRAVWVVLVALWVVAVMGSGRVRRGRRRLQGGDSACPRPACESVSATECADASGYACELDFIGDGVCDEACNIAKCNLDGGDCDEQEQPQEEVDGPGAAAAAETTAPLVEPSNGEPASVGPQASQREAQTTTSTTTTSSTPKPTPSAGAGAVTTAPASAEGEPAENGDHEEGTDEPVEAIGREDADVIALPPIPTGGCRLLKVTTPTMSVDPKSQQVSPLAGYYLWADRSAIIDLGLRTFLNSMQNGEWGGKPAWIQIAHPNLFIGKPTFLKNMIIWCPRDNRWHMGWAPGAGRPLSDAAVCLGGFRSKAGAGGELPEEGGGWEAREDRAYVEIEDFKIECVRPRVCSEDSLPESSIDIIPESGAFFTSLENIRLFRVMGYSEACIDQEQDRLGPDQVWCWPDGKWRPDTEIKCLPRGAAQTFDDDTYCPFVYLSSGPVEFEGQAHDQVTPHAGGWYARMDPMAHFALYEVWPDRNSTVHSGAPYWAQITVGDTPRLLPYWNIARCPNGQFWFVGLEINPDCLSLMSTAEFLPPAPDLVTQWSVIVPRRSGTPIQIPGGPDTKVTCFDKQAFKGCGEPPGDPEAVAEIRKRTLSVSSYDLEILEYMCDGNDWPEGPDTRMCLPTGKWSSDEPTKCPSRR</sequence>
<proteinExistence type="predicted"/>
<accession>A0A0G4GGD3</accession>
<feature type="chain" id="PRO_5005189956" description="Sushi domain-containing protein" evidence="5">
    <location>
        <begin position="21"/>
        <end position="641"/>
    </location>
</feature>
<evidence type="ECO:0000256" key="2">
    <source>
        <dbReference type="ARBA" id="ARBA00023157"/>
    </source>
</evidence>
<feature type="domain" description="Sushi" evidence="6">
    <location>
        <begin position="575"/>
        <end position="639"/>
    </location>
</feature>
<dbReference type="AlphaFoldDB" id="A0A0G4GGD3"/>
<keyword evidence="3" id="KW-0325">Glycoprotein</keyword>
<dbReference type="InParanoid" id="A0A0G4GGD3"/>
<evidence type="ECO:0000259" key="6">
    <source>
        <dbReference type="PROSITE" id="PS50923"/>
    </source>
</evidence>
<dbReference type="VEuPathDB" id="CryptoDB:Vbra_17774"/>
<evidence type="ECO:0000313" key="7">
    <source>
        <dbReference type="EMBL" id="CEM28685.1"/>
    </source>
</evidence>
<dbReference type="OrthoDB" id="263283at2759"/>
<dbReference type="SMART" id="SM00004">
    <property type="entry name" value="NL"/>
    <property type="match status" value="1"/>
</dbReference>
<protein>
    <recommendedName>
        <fullName evidence="6">Sushi domain-containing protein</fullName>
    </recommendedName>
</protein>
<dbReference type="Pfam" id="PF00066">
    <property type="entry name" value="Notch"/>
    <property type="match status" value="1"/>
</dbReference>
<dbReference type="PROSITE" id="PS50923">
    <property type="entry name" value="SUSHI"/>
    <property type="match status" value="1"/>
</dbReference>
<dbReference type="CDD" id="cd00033">
    <property type="entry name" value="CCP"/>
    <property type="match status" value="1"/>
</dbReference>
<dbReference type="Pfam" id="PF00084">
    <property type="entry name" value="Sushi"/>
    <property type="match status" value="1"/>
</dbReference>
<feature type="compositionally biased region" description="Low complexity" evidence="4">
    <location>
        <begin position="132"/>
        <end position="143"/>
    </location>
</feature>
<dbReference type="EMBL" id="CDMY01000656">
    <property type="protein sequence ID" value="CEM28685.1"/>
    <property type="molecule type" value="Genomic_DNA"/>
</dbReference>
<keyword evidence="2" id="KW-1015">Disulfide bond</keyword>
<dbReference type="InterPro" id="IPR000800">
    <property type="entry name" value="Notch_dom"/>
</dbReference>
<reference evidence="7 8" key="1">
    <citation type="submission" date="2014-11" db="EMBL/GenBank/DDBJ databases">
        <authorList>
            <person name="Zhu J."/>
            <person name="Qi W."/>
            <person name="Song R."/>
        </authorList>
    </citation>
    <scope>NUCLEOTIDE SEQUENCE [LARGE SCALE GENOMIC DNA]</scope>
</reference>
<evidence type="ECO:0000256" key="4">
    <source>
        <dbReference type="SAM" id="MobiDB-lite"/>
    </source>
</evidence>
<gene>
    <name evidence="7" type="ORF">Vbra_17774</name>
</gene>
<feature type="region of interest" description="Disordered" evidence="4">
    <location>
        <begin position="110"/>
        <end position="176"/>
    </location>
</feature>
<dbReference type="Gene3D" id="2.10.70.10">
    <property type="entry name" value="Complement Module, domain 1"/>
    <property type="match status" value="1"/>
</dbReference>
<dbReference type="Proteomes" id="UP000041254">
    <property type="component" value="Unassembled WGS sequence"/>
</dbReference>
<dbReference type="InterPro" id="IPR000436">
    <property type="entry name" value="Sushi_SCR_CCP_dom"/>
</dbReference>
<keyword evidence="5" id="KW-0732">Signal</keyword>
<name>A0A0G4GGD3_VITBC</name>
<organism evidence="7 8">
    <name type="scientific">Vitrella brassicaformis (strain CCMP3155)</name>
    <dbReference type="NCBI Taxonomy" id="1169540"/>
    <lineage>
        <taxon>Eukaryota</taxon>
        <taxon>Sar</taxon>
        <taxon>Alveolata</taxon>
        <taxon>Colpodellida</taxon>
        <taxon>Vitrellaceae</taxon>
        <taxon>Vitrella</taxon>
    </lineage>
</organism>
<evidence type="ECO:0000256" key="5">
    <source>
        <dbReference type="SAM" id="SignalP"/>
    </source>
</evidence>
<evidence type="ECO:0000313" key="8">
    <source>
        <dbReference type="Proteomes" id="UP000041254"/>
    </source>
</evidence>
<dbReference type="Gene3D" id="4.10.470.20">
    <property type="match status" value="1"/>
</dbReference>